<keyword evidence="1" id="KW-0812">Transmembrane</keyword>
<evidence type="ECO:0000256" key="1">
    <source>
        <dbReference type="SAM" id="Phobius"/>
    </source>
</evidence>
<keyword evidence="1" id="KW-1133">Transmembrane helix</keyword>
<comment type="caution">
    <text evidence="2">The sequence shown here is derived from an EMBL/GenBank/DDBJ whole genome shotgun (WGS) entry which is preliminary data.</text>
</comment>
<evidence type="ECO:0000313" key="2">
    <source>
        <dbReference type="EMBL" id="PSK01053.1"/>
    </source>
</evidence>
<accession>A0A2P7VPB7</accession>
<gene>
    <name evidence="2" type="ORF">C7R93_01045</name>
</gene>
<keyword evidence="3" id="KW-1185">Reference proteome</keyword>
<dbReference type="Proteomes" id="UP000240419">
    <property type="component" value="Unassembled WGS sequence"/>
</dbReference>
<feature type="transmembrane region" description="Helical" evidence="1">
    <location>
        <begin position="94"/>
        <end position="111"/>
    </location>
</feature>
<keyword evidence="1" id="KW-0472">Membrane</keyword>
<protein>
    <submittedName>
        <fullName evidence="2">Uncharacterized protein</fullName>
    </submittedName>
</protein>
<dbReference type="RefSeq" id="WP_106837071.1">
    <property type="nucleotide sequence ID" value="NZ_JBCNIW010000033.1"/>
</dbReference>
<proteinExistence type="predicted"/>
<dbReference type="AlphaFoldDB" id="A0A2P7VPB7"/>
<name>A0A2P7VPB7_9BACL</name>
<sequence length="123" mass="13626">MSKKKQKPNFKQTQKRFQKFIANEKNQEATFFALVNAANETLNEGGFLNSGAFQNVVPPNIPTVDVTNPTALLNAANNPPQEVRDLGTGPTGSYTRWSAAFLLLFILFVLFELNFGTADENDD</sequence>
<organism evidence="2 3">
    <name type="scientific">Brevibacillus fortis</name>
    <dbReference type="NCBI Taxonomy" id="2126352"/>
    <lineage>
        <taxon>Bacteria</taxon>
        <taxon>Bacillati</taxon>
        <taxon>Bacillota</taxon>
        <taxon>Bacilli</taxon>
        <taxon>Bacillales</taxon>
        <taxon>Paenibacillaceae</taxon>
        <taxon>Brevibacillus</taxon>
    </lineage>
</organism>
<reference evidence="2 3" key="1">
    <citation type="submission" date="2018-03" db="EMBL/GenBank/DDBJ databases">
        <title>Brevisbacillus phylogenomics.</title>
        <authorList>
            <person name="Dunlap C."/>
        </authorList>
    </citation>
    <scope>NUCLEOTIDE SEQUENCE [LARGE SCALE GENOMIC DNA]</scope>
    <source>
        <strain evidence="2 3">NRRL NRS-1210</strain>
    </source>
</reference>
<dbReference type="EMBL" id="PXZM01000001">
    <property type="protein sequence ID" value="PSK01053.1"/>
    <property type="molecule type" value="Genomic_DNA"/>
</dbReference>
<evidence type="ECO:0000313" key="3">
    <source>
        <dbReference type="Proteomes" id="UP000240419"/>
    </source>
</evidence>